<organism evidence="6 7">
    <name type="scientific">Oxobacter pfennigii</name>
    <dbReference type="NCBI Taxonomy" id="36849"/>
    <lineage>
        <taxon>Bacteria</taxon>
        <taxon>Bacillati</taxon>
        <taxon>Bacillota</taxon>
        <taxon>Clostridia</taxon>
        <taxon>Eubacteriales</taxon>
        <taxon>Clostridiaceae</taxon>
        <taxon>Oxobacter</taxon>
    </lineage>
</organism>
<keyword evidence="2 3" id="KW-0450">Lipoyl</keyword>
<feature type="domain" description="Lipoyl-binding" evidence="5">
    <location>
        <begin position="22"/>
        <end position="103"/>
    </location>
</feature>
<dbReference type="PANTHER" id="PTHR11715:SF3">
    <property type="entry name" value="GLYCINE CLEAVAGE SYSTEM H PROTEIN-RELATED"/>
    <property type="match status" value="1"/>
</dbReference>
<accession>A0A0P8WE08</accession>
<comment type="similarity">
    <text evidence="1 3">Belongs to the GcvH family.</text>
</comment>
<dbReference type="PROSITE" id="PS50968">
    <property type="entry name" value="BIOTINYL_LIPOYL"/>
    <property type="match status" value="1"/>
</dbReference>
<dbReference type="GO" id="GO:0019464">
    <property type="term" value="P:glycine decarboxylation via glycine cleavage system"/>
    <property type="evidence" value="ECO:0007669"/>
    <property type="project" value="UniProtKB-UniRule"/>
</dbReference>
<reference evidence="6 7" key="1">
    <citation type="submission" date="2015-09" db="EMBL/GenBank/DDBJ databases">
        <title>Genome sequence of Oxobacter pfennigii DSM 3222.</title>
        <authorList>
            <person name="Poehlein A."/>
            <person name="Bengelsdorf F.R."/>
            <person name="Schiel-Bengelsdorf B."/>
            <person name="Duerre P."/>
            <person name="Daniel R."/>
        </authorList>
    </citation>
    <scope>NUCLEOTIDE SEQUENCE [LARGE SCALE GENOMIC DNA]</scope>
    <source>
        <strain evidence="6 7">DSM 3222</strain>
    </source>
</reference>
<evidence type="ECO:0000256" key="3">
    <source>
        <dbReference type="HAMAP-Rule" id="MF_00272"/>
    </source>
</evidence>
<dbReference type="InterPro" id="IPR003016">
    <property type="entry name" value="2-oxoA_DH_lipoyl-BS"/>
</dbReference>
<evidence type="ECO:0000256" key="1">
    <source>
        <dbReference type="ARBA" id="ARBA00009249"/>
    </source>
</evidence>
<feature type="modified residue" description="N6-lipoyllysine" evidence="3 4">
    <location>
        <position position="63"/>
    </location>
</feature>
<dbReference type="EMBL" id="LKET01000016">
    <property type="protein sequence ID" value="KPU45970.1"/>
    <property type="molecule type" value="Genomic_DNA"/>
</dbReference>
<dbReference type="STRING" id="36849.OXPF_04500"/>
<proteinExistence type="inferred from homology"/>
<comment type="caution">
    <text evidence="6">The sequence shown here is derived from an EMBL/GenBank/DDBJ whole genome shotgun (WGS) entry which is preliminary data.</text>
</comment>
<comment type="subunit">
    <text evidence="3">The glycine cleavage system is composed of four proteins: P, T, L and H.</text>
</comment>
<dbReference type="PANTHER" id="PTHR11715">
    <property type="entry name" value="GLYCINE CLEAVAGE SYSTEM H PROTEIN"/>
    <property type="match status" value="1"/>
</dbReference>
<evidence type="ECO:0000256" key="2">
    <source>
        <dbReference type="ARBA" id="ARBA00022823"/>
    </source>
</evidence>
<comment type="function">
    <text evidence="3">The glycine cleavage system catalyzes the degradation of glycine. The H protein shuttles the methylamine group of glycine from the P protein to the T protein.</text>
</comment>
<dbReference type="AlphaFoldDB" id="A0A0P8WE08"/>
<dbReference type="GO" id="GO:0009249">
    <property type="term" value="P:protein lipoylation"/>
    <property type="evidence" value="ECO:0007669"/>
    <property type="project" value="TreeGrafter"/>
</dbReference>
<dbReference type="PATRIC" id="fig|36849.3.peg.478"/>
<evidence type="ECO:0000256" key="4">
    <source>
        <dbReference type="PIRSR" id="PIRSR617453-50"/>
    </source>
</evidence>
<evidence type="ECO:0000313" key="6">
    <source>
        <dbReference type="EMBL" id="KPU45970.1"/>
    </source>
</evidence>
<name>A0A0P8WE08_9CLOT</name>
<dbReference type="InterPro" id="IPR002930">
    <property type="entry name" value="GCV_H"/>
</dbReference>
<comment type="cofactor">
    <cofactor evidence="3">
        <name>(R)-lipoate</name>
        <dbReference type="ChEBI" id="CHEBI:83088"/>
    </cofactor>
    <text evidence="3">Binds 1 lipoyl cofactor covalently.</text>
</comment>
<dbReference type="OrthoDB" id="9796712at2"/>
<dbReference type="Proteomes" id="UP000050326">
    <property type="component" value="Unassembled WGS sequence"/>
</dbReference>
<dbReference type="PROSITE" id="PS00189">
    <property type="entry name" value="LIPOYL"/>
    <property type="match status" value="1"/>
</dbReference>
<dbReference type="GO" id="GO:0005737">
    <property type="term" value="C:cytoplasm"/>
    <property type="evidence" value="ECO:0007669"/>
    <property type="project" value="TreeGrafter"/>
</dbReference>
<dbReference type="CDD" id="cd06848">
    <property type="entry name" value="GCS_H"/>
    <property type="match status" value="1"/>
</dbReference>
<evidence type="ECO:0000259" key="5">
    <source>
        <dbReference type="PROSITE" id="PS50968"/>
    </source>
</evidence>
<dbReference type="Pfam" id="PF01597">
    <property type="entry name" value="GCV_H"/>
    <property type="match status" value="1"/>
</dbReference>
<keyword evidence="7" id="KW-1185">Reference proteome</keyword>
<dbReference type="SUPFAM" id="SSF51230">
    <property type="entry name" value="Single hybrid motif"/>
    <property type="match status" value="1"/>
</dbReference>
<dbReference type="InterPro" id="IPR011053">
    <property type="entry name" value="Single_hybrid_motif"/>
</dbReference>
<sequence>MKIIEGLYYTKNHEWLKVSATKAYAGITDYAQHELGDIVYVELPETGTDLKQDEAFGAVESVKAASDIFMPVSGTITEANDAVVDDPSLVNQDAFENWMISFDIRDLSELENLMDAAAYEEFCNREE</sequence>
<dbReference type="Gene3D" id="2.40.50.100">
    <property type="match status" value="1"/>
</dbReference>
<dbReference type="NCBIfam" id="NF002270">
    <property type="entry name" value="PRK01202.1"/>
    <property type="match status" value="1"/>
</dbReference>
<dbReference type="RefSeq" id="WP_054873584.1">
    <property type="nucleotide sequence ID" value="NZ_LKET01000016.1"/>
</dbReference>
<dbReference type="GO" id="GO:0005960">
    <property type="term" value="C:glycine cleavage complex"/>
    <property type="evidence" value="ECO:0007669"/>
    <property type="project" value="InterPro"/>
</dbReference>
<dbReference type="InterPro" id="IPR000089">
    <property type="entry name" value="Biotin_lipoyl"/>
</dbReference>
<dbReference type="NCBIfam" id="TIGR00527">
    <property type="entry name" value="gcvH"/>
    <property type="match status" value="1"/>
</dbReference>
<dbReference type="InterPro" id="IPR033753">
    <property type="entry name" value="GCV_H/Fam206"/>
</dbReference>
<dbReference type="HAMAP" id="MF_00272">
    <property type="entry name" value="GcvH"/>
    <property type="match status" value="1"/>
</dbReference>
<dbReference type="InterPro" id="IPR017453">
    <property type="entry name" value="GCV_H_sub"/>
</dbReference>
<evidence type="ECO:0000313" key="7">
    <source>
        <dbReference type="Proteomes" id="UP000050326"/>
    </source>
</evidence>
<gene>
    <name evidence="3 6" type="primary">gcvH</name>
    <name evidence="6" type="ORF">OXPF_04500</name>
</gene>
<protein>
    <recommendedName>
        <fullName evidence="3">Glycine cleavage system H protein</fullName>
    </recommendedName>
</protein>